<accession>A0A2P0VN27</accession>
<sequence>MSSLKLFNDFVPQSVEEGSVRPMDDGRKIVFLNHGSDRTPIMLQTSVLRTIKGLEANDFNGVTKYTMELALTPDDVEYQKLKEFDERIIDLAANSKNKWITTKNGSVPTKEFLQEVYSPSLKIPRDKNTGEVSDRWPPTFKINLPQKYGTSEFDFELWDSNRQRMNIMDFISSGQSRNAQVTVILRCSGIYTSGKGFGTTWKAQQILVHSTGRANIGSFAFLNAERILDNSAYPPAAPTLGASSAGTSSYSAPAPVPVDEDEYIDDSD</sequence>
<reference evidence="2" key="1">
    <citation type="journal article" date="2018" name="Virology">
        <title>A giant virus infecting green algae encodes key fermentation genes.</title>
        <authorList>
            <person name="Schvarcz C.R."/>
            <person name="Steward G.F."/>
        </authorList>
    </citation>
    <scope>NUCLEOTIDE SEQUENCE [LARGE SCALE GENOMIC DNA]</scope>
</reference>
<feature type="region of interest" description="Disordered" evidence="1">
    <location>
        <begin position="241"/>
        <end position="268"/>
    </location>
</feature>
<proteinExistence type="predicted"/>
<dbReference type="Proteomes" id="UP000244773">
    <property type="component" value="Segment"/>
</dbReference>
<keyword evidence="3" id="KW-1185">Reference proteome</keyword>
<gene>
    <name evidence="2" type="ORF">TetV_214</name>
</gene>
<feature type="compositionally biased region" description="Low complexity" evidence="1">
    <location>
        <begin position="241"/>
        <end position="253"/>
    </location>
</feature>
<protein>
    <submittedName>
        <fullName evidence="2">Uncharacterized protein</fullName>
    </submittedName>
</protein>
<organism evidence="2">
    <name type="scientific">Tetraselmis virus 1</name>
    <dbReference type="NCBI Taxonomy" id="2060617"/>
    <lineage>
        <taxon>Viruses</taxon>
        <taxon>Varidnaviria</taxon>
        <taxon>Bamfordvirae</taxon>
        <taxon>Nucleocytoviricota</taxon>
        <taxon>Megaviricetes</taxon>
        <taxon>Imitervirales</taxon>
        <taxon>Allomimiviridae</taxon>
        <taxon>Oceanusvirus</taxon>
        <taxon>Oceanusvirus kaneohense</taxon>
    </lineage>
</organism>
<dbReference type="EMBL" id="KY322437">
    <property type="protein sequence ID" value="AUF82306.1"/>
    <property type="molecule type" value="Genomic_DNA"/>
</dbReference>
<feature type="compositionally biased region" description="Acidic residues" evidence="1">
    <location>
        <begin position="258"/>
        <end position="268"/>
    </location>
</feature>
<name>A0A2P0VN27_9VIRU</name>
<evidence type="ECO:0000313" key="3">
    <source>
        <dbReference type="Proteomes" id="UP000244773"/>
    </source>
</evidence>
<evidence type="ECO:0000313" key="2">
    <source>
        <dbReference type="EMBL" id="AUF82306.1"/>
    </source>
</evidence>
<evidence type="ECO:0000256" key="1">
    <source>
        <dbReference type="SAM" id="MobiDB-lite"/>
    </source>
</evidence>